<dbReference type="AlphaFoldDB" id="A0A8J4FSW7"/>
<dbReference type="Pfam" id="PF01866">
    <property type="entry name" value="Diphthamide_syn"/>
    <property type="match status" value="1"/>
</dbReference>
<dbReference type="GO" id="GO:0017183">
    <property type="term" value="P:protein histidyl modification to diphthamide"/>
    <property type="evidence" value="ECO:0007669"/>
    <property type="project" value="InterPro"/>
</dbReference>
<evidence type="ECO:0000313" key="17">
    <source>
        <dbReference type="Proteomes" id="UP000747110"/>
    </source>
</evidence>
<evidence type="ECO:0000313" key="16">
    <source>
        <dbReference type="EMBL" id="GIL88939.1"/>
    </source>
</evidence>
<evidence type="ECO:0000256" key="6">
    <source>
        <dbReference type="ARBA" id="ARBA00022679"/>
    </source>
</evidence>
<dbReference type="OrthoDB" id="1649088at2759"/>
<keyword evidence="10" id="KW-0411">Iron-sulfur</keyword>
<dbReference type="EMBL" id="BNCP01000047">
    <property type="protein sequence ID" value="GIL88939.1"/>
    <property type="molecule type" value="Genomic_DNA"/>
</dbReference>
<evidence type="ECO:0000256" key="8">
    <source>
        <dbReference type="ARBA" id="ARBA00022723"/>
    </source>
</evidence>
<gene>
    <name evidence="16" type="ORF">Vretifemale_16848</name>
</gene>
<keyword evidence="17" id="KW-1185">Reference proteome</keyword>
<evidence type="ECO:0000256" key="14">
    <source>
        <dbReference type="ARBA" id="ARBA00048403"/>
    </source>
</evidence>
<dbReference type="GO" id="GO:0046872">
    <property type="term" value="F:metal ion binding"/>
    <property type="evidence" value="ECO:0007669"/>
    <property type="project" value="UniProtKB-KW"/>
</dbReference>
<evidence type="ECO:0000256" key="7">
    <source>
        <dbReference type="ARBA" id="ARBA00022691"/>
    </source>
</evidence>
<dbReference type="GO" id="GO:0051536">
    <property type="term" value="F:iron-sulfur cluster binding"/>
    <property type="evidence" value="ECO:0007669"/>
    <property type="project" value="UniProtKB-KW"/>
</dbReference>
<evidence type="ECO:0000256" key="2">
    <source>
        <dbReference type="ARBA" id="ARBA00005156"/>
    </source>
</evidence>
<accession>A0A8J4FSW7</accession>
<keyword evidence="9" id="KW-0408">Iron</keyword>
<comment type="similarity">
    <text evidence="3">Belongs to the DPH1/DPH2 family. DPH1 subfamily.</text>
</comment>
<evidence type="ECO:0000256" key="15">
    <source>
        <dbReference type="SAM" id="MobiDB-lite"/>
    </source>
</evidence>
<evidence type="ECO:0000256" key="4">
    <source>
        <dbReference type="ARBA" id="ARBA00012221"/>
    </source>
</evidence>
<evidence type="ECO:0000256" key="1">
    <source>
        <dbReference type="ARBA" id="ARBA00001966"/>
    </source>
</evidence>
<evidence type="ECO:0000256" key="11">
    <source>
        <dbReference type="ARBA" id="ARBA00031690"/>
    </source>
</evidence>
<protein>
    <recommendedName>
        <fullName evidence="5">2-(3-amino-3-carboxypropyl)histidine synthase subunit 1</fullName>
        <ecNumber evidence="4">2.5.1.108</ecNumber>
    </recommendedName>
    <alternativeName>
        <fullName evidence="12">Diphthamide biosynthesis protein 1</fullName>
    </alternativeName>
    <alternativeName>
        <fullName evidence="13">Diphtheria toxin resistance protein 1</fullName>
    </alternativeName>
    <alternativeName>
        <fullName evidence="11">S-adenosyl-L-methionine:L-histidine 3-amino-3-carboxypropyltransferase 1</fullName>
    </alternativeName>
</protein>
<comment type="cofactor">
    <cofactor evidence="1">
        <name>[4Fe-4S] cluster</name>
        <dbReference type="ChEBI" id="CHEBI:49883"/>
    </cofactor>
</comment>
<reference evidence="16" key="1">
    <citation type="journal article" date="2021" name="Proc. Natl. Acad. Sci. U.S.A.">
        <title>Three genomes in the algal genus Volvox reveal the fate of a haploid sex-determining region after a transition to homothallism.</title>
        <authorList>
            <person name="Yamamoto K."/>
            <person name="Hamaji T."/>
            <person name="Kawai-Toyooka H."/>
            <person name="Matsuzaki R."/>
            <person name="Takahashi F."/>
            <person name="Nishimura Y."/>
            <person name="Kawachi M."/>
            <person name="Noguchi H."/>
            <person name="Minakuchi Y."/>
            <person name="Umen J.G."/>
            <person name="Toyoda A."/>
            <person name="Nozaki H."/>
        </authorList>
    </citation>
    <scope>NUCLEOTIDE SEQUENCE</scope>
    <source>
        <strain evidence="16">NIES-3786</strain>
    </source>
</reference>
<dbReference type="SFLD" id="SFLDS00032">
    <property type="entry name" value="Radical_SAM_3-amino-3-carboxyp"/>
    <property type="match status" value="1"/>
</dbReference>
<evidence type="ECO:0000256" key="3">
    <source>
        <dbReference type="ARBA" id="ARBA00010173"/>
    </source>
</evidence>
<comment type="caution">
    <text evidence="16">The sequence shown here is derived from an EMBL/GenBank/DDBJ whole genome shotgun (WGS) entry which is preliminary data.</text>
</comment>
<sequence length="236" mass="25694">MENGAPPGDEARKFSGVQAGTSGAIVSHSTANKSKDAGNTGGGAVRRFVRQQVPDDILHNDQLNEAIAVLPANYNFEIHKTVWRLRQAGARTVALQFPEGLQMYACAIADILETFAGVEHTLVMGDVTYGACCIDDFSASALGADFLVHYGHSCLVPVDVTGLPCLYVFVDIAVDVDHLVATIKLNFKDPGTKLAQSSSHPLCSWPDSDWSPSSLHWLYPNVGHYRRERCWAVRRP</sequence>
<evidence type="ECO:0000256" key="9">
    <source>
        <dbReference type="ARBA" id="ARBA00023004"/>
    </source>
</evidence>
<keyword evidence="6" id="KW-0808">Transferase</keyword>
<evidence type="ECO:0000256" key="13">
    <source>
        <dbReference type="ARBA" id="ARBA00032789"/>
    </source>
</evidence>
<keyword evidence="7" id="KW-0949">S-adenosyl-L-methionine</keyword>
<dbReference type="FunFam" id="3.40.50.11840:FF:000001">
    <property type="entry name" value="2-(3-amino-3-carboxypropyl)histidine synthase subunit 1"/>
    <property type="match status" value="1"/>
</dbReference>
<dbReference type="Proteomes" id="UP000747110">
    <property type="component" value="Unassembled WGS sequence"/>
</dbReference>
<dbReference type="PANTHER" id="PTHR10762:SF1">
    <property type="entry name" value="2-(3-AMINO-3-CARBOXYPROPYL)HISTIDINE SYNTHASE SUBUNIT 1"/>
    <property type="match status" value="1"/>
</dbReference>
<comment type="catalytic activity">
    <reaction evidence="14">
        <text>L-histidyl-[translation elongation factor 2] + S-adenosyl-L-methionine = 2-[(3S)-amino-3-carboxypropyl]-L-histidyl-[translation elongation factor 2] + S-methyl-5'-thioadenosine + H(+)</text>
        <dbReference type="Rhea" id="RHEA:36783"/>
        <dbReference type="Rhea" id="RHEA-COMP:9748"/>
        <dbReference type="Rhea" id="RHEA-COMP:9749"/>
        <dbReference type="ChEBI" id="CHEBI:15378"/>
        <dbReference type="ChEBI" id="CHEBI:17509"/>
        <dbReference type="ChEBI" id="CHEBI:29979"/>
        <dbReference type="ChEBI" id="CHEBI:59789"/>
        <dbReference type="ChEBI" id="CHEBI:73995"/>
        <dbReference type="EC" id="2.5.1.108"/>
    </reaction>
</comment>
<dbReference type="InterPro" id="IPR042263">
    <property type="entry name" value="DPH1/DPH2_1"/>
</dbReference>
<dbReference type="NCBIfam" id="TIGR00322">
    <property type="entry name" value="diphth2_R"/>
    <property type="match status" value="1"/>
</dbReference>
<evidence type="ECO:0000256" key="12">
    <source>
        <dbReference type="ARBA" id="ARBA00032574"/>
    </source>
</evidence>
<evidence type="ECO:0000256" key="10">
    <source>
        <dbReference type="ARBA" id="ARBA00023014"/>
    </source>
</evidence>
<name>A0A8J4FSW7_9CHLO</name>
<comment type="pathway">
    <text evidence="2">Protein modification; peptidyl-diphthamide biosynthesis.</text>
</comment>
<organism evidence="16 17">
    <name type="scientific">Volvox reticuliferus</name>
    <dbReference type="NCBI Taxonomy" id="1737510"/>
    <lineage>
        <taxon>Eukaryota</taxon>
        <taxon>Viridiplantae</taxon>
        <taxon>Chlorophyta</taxon>
        <taxon>core chlorophytes</taxon>
        <taxon>Chlorophyceae</taxon>
        <taxon>CS clade</taxon>
        <taxon>Chlamydomonadales</taxon>
        <taxon>Volvocaceae</taxon>
        <taxon>Volvox</taxon>
    </lineage>
</organism>
<dbReference type="EC" id="2.5.1.108" evidence="4"/>
<dbReference type="Gene3D" id="3.40.50.11840">
    <property type="entry name" value="Diphthamide synthesis DPH1/DPH2 domain 1"/>
    <property type="match status" value="1"/>
</dbReference>
<dbReference type="GO" id="GO:0090560">
    <property type="term" value="F:2-(3-amino-3-carboxypropyl)histidine synthase activity"/>
    <property type="evidence" value="ECO:0007669"/>
    <property type="project" value="UniProtKB-EC"/>
</dbReference>
<dbReference type="InterPro" id="IPR016435">
    <property type="entry name" value="DPH1/DPH2"/>
</dbReference>
<keyword evidence="8" id="KW-0479">Metal-binding</keyword>
<evidence type="ECO:0000256" key="5">
    <source>
        <dbReference type="ARBA" id="ARBA00021915"/>
    </source>
</evidence>
<dbReference type="PANTHER" id="PTHR10762">
    <property type="entry name" value="DIPHTHAMIDE BIOSYNTHESIS PROTEIN"/>
    <property type="match status" value="1"/>
</dbReference>
<feature type="region of interest" description="Disordered" evidence="15">
    <location>
        <begin position="25"/>
        <end position="44"/>
    </location>
</feature>
<proteinExistence type="inferred from homology"/>